<dbReference type="AlphaFoldDB" id="A0A0J9GTL5"/>
<proteinExistence type="predicted"/>
<accession>A0A0J9GTL5</accession>
<feature type="chain" id="PRO_5005319965" description="SH3b domain-containing protein" evidence="1">
    <location>
        <begin position="19"/>
        <end position="208"/>
    </location>
</feature>
<dbReference type="EMBL" id="LFTY01000002">
    <property type="protein sequence ID" value="KMW56843.1"/>
    <property type="molecule type" value="Genomic_DNA"/>
</dbReference>
<gene>
    <name evidence="3" type="ORF">AIOL_001800</name>
</gene>
<dbReference type="Proteomes" id="UP000037178">
    <property type="component" value="Unassembled WGS sequence"/>
</dbReference>
<name>A0A0J9GTL5_9RHOB</name>
<evidence type="ECO:0000259" key="2">
    <source>
        <dbReference type="Pfam" id="PF08239"/>
    </source>
</evidence>
<dbReference type="STRING" id="1675527.AIOL_001800"/>
<sequence>MRTIFLALLTAFLPLSLAAQPAYFRVTGVAANDSLNVRAEPRSSSADIGDLPAHATGVEVHGTDASGKWGRIIWQEGLGWVSMRFLAPDPVQRVPGTELPAGLLCAGTEPFWSLQLSASSAAYSDANDLFLSLGLTGTRVAAGRPSFPVQVSLSGGGGSATLLVRPSACSDGMSDRAYPWHVDLLLDAGGIGAYYDGCCHLPLEAGSQ</sequence>
<dbReference type="Gene3D" id="2.30.30.40">
    <property type="entry name" value="SH3 Domains"/>
    <property type="match status" value="1"/>
</dbReference>
<dbReference type="InterPro" id="IPR003646">
    <property type="entry name" value="SH3-like_bac-type"/>
</dbReference>
<feature type="domain" description="SH3b" evidence="2">
    <location>
        <begin position="33"/>
        <end position="86"/>
    </location>
</feature>
<keyword evidence="1" id="KW-0732">Signal</keyword>
<comment type="caution">
    <text evidence="3">The sequence shown here is derived from an EMBL/GenBank/DDBJ whole genome shotgun (WGS) entry which is preliminary data.</text>
</comment>
<dbReference type="PATRIC" id="fig|1675527.3.peg.1894"/>
<organism evidence="3 4">
    <name type="scientific">Candidatus Rhodobacter oscarellae</name>
    <dbReference type="NCBI Taxonomy" id="1675527"/>
    <lineage>
        <taxon>Bacteria</taxon>
        <taxon>Pseudomonadati</taxon>
        <taxon>Pseudomonadota</taxon>
        <taxon>Alphaproteobacteria</taxon>
        <taxon>Rhodobacterales</taxon>
        <taxon>Rhodobacter group</taxon>
        <taxon>Rhodobacter</taxon>
    </lineage>
</organism>
<dbReference type="OrthoDB" id="5489750at2"/>
<reference evidence="3 4" key="1">
    <citation type="submission" date="2015-06" db="EMBL/GenBank/DDBJ databases">
        <title>Draft genome sequence of an Alphaproteobacteria species associated to the Mediterranean sponge Oscarella lobularis.</title>
        <authorList>
            <person name="Jourda C."/>
            <person name="Santini S."/>
            <person name="Claverie J.-M."/>
        </authorList>
    </citation>
    <scope>NUCLEOTIDE SEQUENCE [LARGE SCALE GENOMIC DNA]</scope>
    <source>
        <strain evidence="3">IGS</strain>
    </source>
</reference>
<feature type="signal peptide" evidence="1">
    <location>
        <begin position="1"/>
        <end position="18"/>
    </location>
</feature>
<protein>
    <recommendedName>
        <fullName evidence="2">SH3b domain-containing protein</fullName>
    </recommendedName>
</protein>
<dbReference type="RefSeq" id="WP_049642661.1">
    <property type="nucleotide sequence ID" value="NZ_LFTY01000002.1"/>
</dbReference>
<dbReference type="Pfam" id="PF08239">
    <property type="entry name" value="SH3_3"/>
    <property type="match status" value="1"/>
</dbReference>
<evidence type="ECO:0000313" key="3">
    <source>
        <dbReference type="EMBL" id="KMW56843.1"/>
    </source>
</evidence>
<keyword evidence="4" id="KW-1185">Reference proteome</keyword>
<evidence type="ECO:0000313" key="4">
    <source>
        <dbReference type="Proteomes" id="UP000037178"/>
    </source>
</evidence>
<evidence type="ECO:0000256" key="1">
    <source>
        <dbReference type="SAM" id="SignalP"/>
    </source>
</evidence>